<reference evidence="5" key="3">
    <citation type="submission" date="2011-05" db="EMBL/GenBank/DDBJ databases">
        <title>Complete sequence of Methylomonas methanica MC09.</title>
        <authorList>
            <consortium name="US DOE Joint Genome Institute"/>
            <person name="Lucas S."/>
            <person name="Han J."/>
            <person name="Lapidus A."/>
            <person name="Cheng J.-F."/>
            <person name="Goodwin L."/>
            <person name="Pitluck S."/>
            <person name="Peters L."/>
            <person name="Mikhailova N."/>
            <person name="Teshima H."/>
            <person name="Han C."/>
            <person name="Tapia R."/>
            <person name="Land M."/>
            <person name="Hauser L."/>
            <person name="Kyrpides N."/>
            <person name="Ivanova N."/>
            <person name="Pagani I."/>
            <person name="Stein L."/>
            <person name="Woyke T."/>
        </authorList>
    </citation>
    <scope>NUCLEOTIDE SEQUENCE [LARGE SCALE GENOMIC DNA]</scope>
    <source>
        <strain evidence="5">MC09</strain>
    </source>
</reference>
<keyword evidence="1 4" id="KW-0808">Transferase</keyword>
<dbReference type="GO" id="GO:0009103">
    <property type="term" value="P:lipopolysaccharide biosynthetic process"/>
    <property type="evidence" value="ECO:0007669"/>
    <property type="project" value="TreeGrafter"/>
</dbReference>
<dbReference type="CDD" id="cd03809">
    <property type="entry name" value="GT4_MtfB-like"/>
    <property type="match status" value="1"/>
</dbReference>
<dbReference type="HOGENOM" id="CLU_009583_27_6_6"/>
<dbReference type="RefSeq" id="WP_013820225.1">
    <property type="nucleotide sequence ID" value="NC_015572.1"/>
</dbReference>
<protein>
    <submittedName>
        <fullName evidence="4">Glycosyl transferase group 1</fullName>
    </submittedName>
</protein>
<dbReference type="FunFam" id="3.40.50.2000:FF:000119">
    <property type="entry name" value="Glycosyl transferase group 1"/>
    <property type="match status" value="1"/>
</dbReference>
<evidence type="ECO:0000313" key="5">
    <source>
        <dbReference type="Proteomes" id="UP000008888"/>
    </source>
</evidence>
<dbReference type="SUPFAM" id="SSF53756">
    <property type="entry name" value="UDP-Glycosyltransferase/glycogen phosphorylase"/>
    <property type="match status" value="1"/>
</dbReference>
<evidence type="ECO:0000313" key="4">
    <source>
        <dbReference type="EMBL" id="AEG02006.1"/>
    </source>
</evidence>
<dbReference type="Proteomes" id="UP000008888">
    <property type="component" value="Chromosome"/>
</dbReference>
<dbReference type="KEGG" id="mmt:Metme_3645"/>
<dbReference type="OrthoDB" id="9801609at2"/>
<name>F9ZW35_METMM</name>
<evidence type="ECO:0000259" key="3">
    <source>
        <dbReference type="Pfam" id="PF13439"/>
    </source>
</evidence>
<dbReference type="Gene3D" id="3.40.50.2000">
    <property type="entry name" value="Glycogen Phosphorylase B"/>
    <property type="match status" value="2"/>
</dbReference>
<dbReference type="PANTHER" id="PTHR46401:SF2">
    <property type="entry name" value="GLYCOSYLTRANSFERASE WBBK-RELATED"/>
    <property type="match status" value="1"/>
</dbReference>
<dbReference type="Pfam" id="PF13439">
    <property type="entry name" value="Glyco_transf_4"/>
    <property type="match status" value="1"/>
</dbReference>
<evidence type="ECO:0000259" key="2">
    <source>
        <dbReference type="Pfam" id="PF00534"/>
    </source>
</evidence>
<gene>
    <name evidence="4" type="ordered locus">Metme_3645</name>
</gene>
<dbReference type="eggNOG" id="COG0438">
    <property type="taxonomic scope" value="Bacteria"/>
</dbReference>
<dbReference type="InterPro" id="IPR001296">
    <property type="entry name" value="Glyco_trans_1"/>
</dbReference>
<feature type="domain" description="Glycosyltransferase subfamily 4-like N-terminal" evidence="3">
    <location>
        <begin position="16"/>
        <end position="174"/>
    </location>
</feature>
<proteinExistence type="predicted"/>
<dbReference type="EMBL" id="CP002738">
    <property type="protein sequence ID" value="AEG02006.1"/>
    <property type="molecule type" value="Genomic_DNA"/>
</dbReference>
<feature type="domain" description="Glycosyl transferase family 1" evidence="2">
    <location>
        <begin position="202"/>
        <end position="350"/>
    </location>
</feature>
<evidence type="ECO:0000256" key="1">
    <source>
        <dbReference type="ARBA" id="ARBA00022679"/>
    </source>
</evidence>
<reference evidence="4 5" key="1">
    <citation type="journal article" date="2011" name="J. Bacteriol.">
        <title>Complete Genome Sequence of the Aerobic Marine Methanotroph Methylomonas methanica MC09.</title>
        <authorList>
            <person name="Boden R."/>
            <person name="Cunliffe M."/>
            <person name="Scanlan J."/>
            <person name="Moussard H."/>
            <person name="Kits K.D."/>
            <person name="Klotz M.G."/>
            <person name="Jetten M.S."/>
            <person name="Vuilleumier S."/>
            <person name="Han J."/>
            <person name="Peters L."/>
            <person name="Mikhailova N."/>
            <person name="Teshima H."/>
            <person name="Tapia R."/>
            <person name="Kyrpides N."/>
            <person name="Ivanova N."/>
            <person name="Pagani I."/>
            <person name="Cheng J.F."/>
            <person name="Goodwin L."/>
            <person name="Han C."/>
            <person name="Hauser L."/>
            <person name="Land M.L."/>
            <person name="Lapidus A."/>
            <person name="Lucas S."/>
            <person name="Pitluck S."/>
            <person name="Woyke T."/>
            <person name="Stein L."/>
            <person name="Murrell J.C."/>
        </authorList>
    </citation>
    <scope>NUCLEOTIDE SEQUENCE [LARGE SCALE GENOMIC DNA]</scope>
    <source>
        <strain evidence="4 5">MC09</strain>
    </source>
</reference>
<accession>F9ZW35</accession>
<dbReference type="InterPro" id="IPR028098">
    <property type="entry name" value="Glyco_trans_4-like_N"/>
</dbReference>
<organism evidence="4 5">
    <name type="scientific">Methylomonas methanica (strain DSM 25384 / MC09)</name>
    <dbReference type="NCBI Taxonomy" id="857087"/>
    <lineage>
        <taxon>Bacteria</taxon>
        <taxon>Pseudomonadati</taxon>
        <taxon>Pseudomonadota</taxon>
        <taxon>Gammaproteobacteria</taxon>
        <taxon>Methylococcales</taxon>
        <taxon>Methylococcaceae</taxon>
        <taxon>Methylomonas</taxon>
    </lineage>
</organism>
<keyword evidence="5" id="KW-1185">Reference proteome</keyword>
<dbReference type="GO" id="GO:0016757">
    <property type="term" value="F:glycosyltransferase activity"/>
    <property type="evidence" value="ECO:0007669"/>
    <property type="project" value="InterPro"/>
</dbReference>
<dbReference type="Pfam" id="PF00534">
    <property type="entry name" value="Glycos_transf_1"/>
    <property type="match status" value="1"/>
</dbReference>
<dbReference type="AlphaFoldDB" id="F9ZW35"/>
<dbReference type="STRING" id="857087.Metme_3645"/>
<sequence>MDIILSTDAISHPLTGIGRYTSQLARQLSQRPEVGKIMFSHGGKLLPRIPEQQSRPPAVDWLRNNFSKYGMLLDAYRKTYSLAKAHSIRHLHNAVYHGTNYYLPKFAGKSLVTIHDMSVFTLQNCHREDRVRFLRREMTLSFTRAAVIITVSEFSKREIMARFDWPADRIHVTPLASADIFHPRPQAELMPILAQYKLLPNRYCLHLGTIEPRKNLDALLDAYRGLPLGLRSQFPLILSGSSGWNSEGLHARLRNAAREGWLRYLGFVPDRNLPALLAGARLFVFPSVYEGFGLPVLEAMSSGVPVICSNTSSLPEVAGNAAAMFSPDDTGQLASLIATGLENPQWRSTATESGLRHAARFSWEKCAELTLNAYAAAATL</sequence>
<reference key="2">
    <citation type="submission" date="2011-05" db="EMBL/GenBank/DDBJ databases">
        <title>Complete genome sequence of the aerobic marine methanotroph Methylomonas methanica MC09.</title>
        <authorList>
            <person name="Boden R."/>
            <person name="Cunliffe M."/>
            <person name="Scanlan J."/>
            <person name="Moussard H."/>
            <person name="Kits K.D."/>
            <person name="Klotz M."/>
            <person name="Jetten M."/>
            <person name="Vuilleumier S."/>
            <person name="Han J."/>
            <person name="Peters L."/>
            <person name="Mikhailova N."/>
            <person name="Teshima H."/>
            <person name="Tapia R."/>
            <person name="Kyrpides N."/>
            <person name="Ivanova N."/>
            <person name="Pagani I."/>
            <person name="Cheng J.-F."/>
            <person name="Goodwin L."/>
            <person name="Han C."/>
            <person name="Hauser L."/>
            <person name="Land M."/>
            <person name="Lapidus A."/>
            <person name="Lucas S."/>
            <person name="Pitluck S."/>
            <person name="Woyke T."/>
            <person name="Stein L.Y."/>
            <person name="Murrell C."/>
        </authorList>
    </citation>
    <scope>NUCLEOTIDE SEQUENCE</scope>
    <source>
        <strain>MC09</strain>
    </source>
</reference>
<dbReference type="PANTHER" id="PTHR46401">
    <property type="entry name" value="GLYCOSYLTRANSFERASE WBBK-RELATED"/>
    <property type="match status" value="1"/>
</dbReference>